<accession>A0A1H6H353</accession>
<gene>
    <name evidence="4" type="ORF">SAMN04244559_00735</name>
</gene>
<dbReference type="PANTHER" id="PTHR47505:SF1">
    <property type="entry name" value="DNA UTILIZATION PROTEIN YHGH"/>
    <property type="match status" value="1"/>
</dbReference>
<dbReference type="PANTHER" id="PTHR47505">
    <property type="entry name" value="DNA UTILIZATION PROTEIN YHGH"/>
    <property type="match status" value="1"/>
</dbReference>
<dbReference type="SUPFAM" id="SSF53271">
    <property type="entry name" value="PRTase-like"/>
    <property type="match status" value="1"/>
</dbReference>
<evidence type="ECO:0000259" key="2">
    <source>
        <dbReference type="Pfam" id="PF00156"/>
    </source>
</evidence>
<evidence type="ECO:0000256" key="1">
    <source>
        <dbReference type="ARBA" id="ARBA00008007"/>
    </source>
</evidence>
<dbReference type="InterPro" id="IPR029057">
    <property type="entry name" value="PRTase-like"/>
</dbReference>
<dbReference type="InterPro" id="IPR044005">
    <property type="entry name" value="DZR_2"/>
</dbReference>
<dbReference type="Pfam" id="PF18912">
    <property type="entry name" value="DZR_2"/>
    <property type="match status" value="1"/>
</dbReference>
<dbReference type="Proteomes" id="UP000182983">
    <property type="component" value="Unassembled WGS sequence"/>
</dbReference>
<dbReference type="OrthoDB" id="9779910at2"/>
<proteinExistence type="inferred from homology"/>
<dbReference type="Pfam" id="PF00156">
    <property type="entry name" value="Pribosyltran"/>
    <property type="match status" value="1"/>
</dbReference>
<sequence length="245" mass="26624">MSLIGPIRQGLRVLLDAILPPVCLRCQTLVADPGTLCPECWGKIAFVSAPLCAVCGRPFEIDPGAQMVCGACLATPPRFARARAVLRYDDETKPLILRFKHGDRLEGAPAFARWLARAGADLLADADFLVPVPLHRWRLAARRYNQAAVLAQALAPLAGLESVPDLLVRRRHSPSQGHLGPDARRHNVAGAFELPPRHLDRVKGRRIVLIDDVMTTGATVNECARVLLRGKAAAVDVLTLGRVVR</sequence>
<dbReference type="InterPro" id="IPR000836">
    <property type="entry name" value="PRTase_dom"/>
</dbReference>
<evidence type="ECO:0000313" key="5">
    <source>
        <dbReference type="Proteomes" id="UP000182983"/>
    </source>
</evidence>
<feature type="domain" description="Double zinc ribbon" evidence="3">
    <location>
        <begin position="14"/>
        <end position="73"/>
    </location>
</feature>
<dbReference type="RefSeq" id="WP_074765630.1">
    <property type="nucleotide sequence ID" value="NZ_FNWO01000002.1"/>
</dbReference>
<evidence type="ECO:0000313" key="4">
    <source>
        <dbReference type="EMBL" id="SEH28628.1"/>
    </source>
</evidence>
<dbReference type="CDD" id="cd06223">
    <property type="entry name" value="PRTases_typeI"/>
    <property type="match status" value="1"/>
</dbReference>
<dbReference type="AlphaFoldDB" id="A0A1H6H353"/>
<dbReference type="InterPro" id="IPR051910">
    <property type="entry name" value="ComF/GntX_DNA_util-trans"/>
</dbReference>
<feature type="domain" description="Phosphoribosyltransferase" evidence="2">
    <location>
        <begin position="148"/>
        <end position="237"/>
    </location>
</feature>
<organism evidence="4 5">
    <name type="scientific">Magnetospirillum fulvum</name>
    <name type="common">Rhodospirillum fulvum</name>
    <dbReference type="NCBI Taxonomy" id="1082"/>
    <lineage>
        <taxon>Bacteria</taxon>
        <taxon>Pseudomonadati</taxon>
        <taxon>Pseudomonadota</taxon>
        <taxon>Alphaproteobacteria</taxon>
        <taxon>Rhodospirillales</taxon>
        <taxon>Rhodospirillaceae</taxon>
        <taxon>Magnetospirillum</taxon>
    </lineage>
</organism>
<keyword evidence="5" id="KW-1185">Reference proteome</keyword>
<protein>
    <submittedName>
        <fullName evidence="4">ComF family protein</fullName>
    </submittedName>
</protein>
<comment type="similarity">
    <text evidence="1">Belongs to the ComF/GntX family.</text>
</comment>
<dbReference type="Gene3D" id="3.40.50.2020">
    <property type="match status" value="1"/>
</dbReference>
<evidence type="ECO:0000259" key="3">
    <source>
        <dbReference type="Pfam" id="PF18912"/>
    </source>
</evidence>
<reference evidence="5" key="1">
    <citation type="submission" date="2016-10" db="EMBL/GenBank/DDBJ databases">
        <authorList>
            <person name="Varghese N."/>
            <person name="Submissions S."/>
        </authorList>
    </citation>
    <scope>NUCLEOTIDE SEQUENCE [LARGE SCALE GENOMIC DNA]</scope>
    <source>
        <strain evidence="5">DSM 13234</strain>
    </source>
</reference>
<dbReference type="EMBL" id="FNWO01000002">
    <property type="protein sequence ID" value="SEH28628.1"/>
    <property type="molecule type" value="Genomic_DNA"/>
</dbReference>
<name>A0A1H6H353_MAGFU</name>